<accession>A0A6G5AF61</accession>
<proteinExistence type="predicted"/>
<dbReference type="AlphaFoldDB" id="A0A6G5AF61"/>
<evidence type="ECO:0000313" key="1">
    <source>
        <dbReference type="EMBL" id="NIE49641.1"/>
    </source>
</evidence>
<name>A0A6G5AF61_RHIMP</name>
<reference evidence="1" key="1">
    <citation type="submission" date="2020-03" db="EMBL/GenBank/DDBJ databases">
        <title>A transcriptome and proteome of the tick Rhipicephalus microplus shaped by the genetic composition of its hosts and developmental stage.</title>
        <authorList>
            <person name="Garcia G.R."/>
            <person name="Ribeiro J.M.C."/>
            <person name="Maruyama S.R."/>
            <person name="Gardinasse L.G."/>
            <person name="Nelson K."/>
            <person name="Ferreira B.R."/>
            <person name="Andrade T.G."/>
            <person name="Santos I.K.F.M."/>
        </authorList>
    </citation>
    <scope>NUCLEOTIDE SEQUENCE</scope>
    <source>
        <strain evidence="1">NSGR</strain>
        <tissue evidence="1">Salivary glands</tissue>
    </source>
</reference>
<dbReference type="EMBL" id="GIKN01007368">
    <property type="protein sequence ID" value="NIE49641.1"/>
    <property type="molecule type" value="Transcribed_RNA"/>
</dbReference>
<organism evidence="1">
    <name type="scientific">Rhipicephalus microplus</name>
    <name type="common">Cattle tick</name>
    <name type="synonym">Boophilus microplus</name>
    <dbReference type="NCBI Taxonomy" id="6941"/>
    <lineage>
        <taxon>Eukaryota</taxon>
        <taxon>Metazoa</taxon>
        <taxon>Ecdysozoa</taxon>
        <taxon>Arthropoda</taxon>
        <taxon>Chelicerata</taxon>
        <taxon>Arachnida</taxon>
        <taxon>Acari</taxon>
        <taxon>Parasitiformes</taxon>
        <taxon>Ixodida</taxon>
        <taxon>Ixodoidea</taxon>
        <taxon>Ixodidae</taxon>
        <taxon>Rhipicephalinae</taxon>
        <taxon>Rhipicephalus</taxon>
        <taxon>Boophilus</taxon>
    </lineage>
</organism>
<protein>
    <submittedName>
        <fullName evidence="1">Uncharacterized protein</fullName>
    </submittedName>
</protein>
<sequence>MHVWQMFARADDNQHVCTALCGHMTKPPILLDLGQIRRPDTETENCPHKKGDIELFTENKIILIRVYHAAQSYKKCLQQRTRKPQLWWHHPFNATFALMAVVQHSHLPYLYC</sequence>